<dbReference type="NCBIfam" id="TIGR01409">
    <property type="entry name" value="TAT_signal_seq"/>
    <property type="match status" value="1"/>
</dbReference>
<evidence type="ECO:0008006" key="3">
    <source>
        <dbReference type="Google" id="ProtNLM"/>
    </source>
</evidence>
<protein>
    <recommendedName>
        <fullName evidence="3">Tat (Twin-arginine translocation) pathway signal sequence</fullName>
    </recommendedName>
</protein>
<sequence>MGNTSTHRADPPVSEHPFTDVGISRRQFLELSAATGAALSLPGNATAEADAAAFDTRYRYVQRHTPAAHAVPTAIDLTDATGIAAVGAIDPDARTTTDPAPAAFAALTTEQAVAVADLPTAADLHFAPGGNPFWRLGYYPLGTFPDPGRCVDYLDIEEVAAGFDRLAERHDRMRTFGIGPSVGKYNYLSDRRDPRDVMVVELAEDIDGEHPLVTDRDPIQDHLWYIAPLGYAEDEAPVTSIDGTAFDGTVAGTVGGDVAVGTLELGDGTIQIIGSLLPPANQGDLHPFGMLDYAATYLGHLVTTNALFAQQVHEVDDEEVLHVGRGGN</sequence>
<name>A0A554NBU6_9EURY</name>
<comment type="caution">
    <text evidence="1">The sequence shown here is derived from an EMBL/GenBank/DDBJ whole genome shotgun (WGS) entry which is preliminary data.</text>
</comment>
<accession>A0A554NBU6</accession>
<dbReference type="Pfam" id="PF10518">
    <property type="entry name" value="TAT_signal"/>
    <property type="match status" value="1"/>
</dbReference>
<organism evidence="1 2">
    <name type="scientific">Haloglomus irregulare</name>
    <dbReference type="NCBI Taxonomy" id="2234134"/>
    <lineage>
        <taxon>Archaea</taxon>
        <taxon>Methanobacteriati</taxon>
        <taxon>Methanobacteriota</taxon>
        <taxon>Stenosarchaea group</taxon>
        <taxon>Halobacteria</taxon>
        <taxon>Halobacteriales</taxon>
        <taxon>Natronomonadaceae</taxon>
        <taxon>Haloglomus</taxon>
    </lineage>
</organism>
<dbReference type="InterPro" id="IPR019546">
    <property type="entry name" value="TAT_signal_bac_arc"/>
</dbReference>
<dbReference type="PROSITE" id="PS51318">
    <property type="entry name" value="TAT"/>
    <property type="match status" value="1"/>
</dbReference>
<proteinExistence type="predicted"/>
<evidence type="ECO:0000313" key="2">
    <source>
        <dbReference type="Proteomes" id="UP000319894"/>
    </source>
</evidence>
<gene>
    <name evidence="1" type="ORF">DP107_07840</name>
</gene>
<keyword evidence="2" id="KW-1185">Reference proteome</keyword>
<dbReference type="InterPro" id="IPR006311">
    <property type="entry name" value="TAT_signal"/>
</dbReference>
<dbReference type="AlphaFoldDB" id="A0A554NBU6"/>
<dbReference type="InParanoid" id="A0A554NBU6"/>
<dbReference type="Proteomes" id="UP000319894">
    <property type="component" value="Unassembled WGS sequence"/>
</dbReference>
<evidence type="ECO:0000313" key="1">
    <source>
        <dbReference type="EMBL" id="TSD14858.1"/>
    </source>
</evidence>
<dbReference type="EMBL" id="QMDX01000003">
    <property type="protein sequence ID" value="TSD14858.1"/>
    <property type="molecule type" value="Genomic_DNA"/>
</dbReference>
<reference evidence="1 2" key="1">
    <citation type="submission" date="2018-06" db="EMBL/GenBank/DDBJ databases">
        <title>Natronomonas sp. F16-60 a new haloarchaeon isolated from a solar saltern of Isla Cristina, Huelva, Spain.</title>
        <authorList>
            <person name="Duran-Viseras A."/>
            <person name="Sanchez-Porro C."/>
            <person name="Ventosa A."/>
        </authorList>
    </citation>
    <scope>NUCLEOTIDE SEQUENCE [LARGE SCALE GENOMIC DNA]</scope>
    <source>
        <strain evidence="1 2">F16-60</strain>
    </source>
</reference>